<evidence type="ECO:0000256" key="3">
    <source>
        <dbReference type="ARBA" id="ARBA00022777"/>
    </source>
</evidence>
<dbReference type="SUPFAM" id="SSF53613">
    <property type="entry name" value="Ribokinase-like"/>
    <property type="match status" value="1"/>
</dbReference>
<dbReference type="PANTHER" id="PTHR43320:SF3">
    <property type="entry name" value="CARBOHYDRATE KINASE PFKB DOMAIN-CONTAINING PROTEIN"/>
    <property type="match status" value="1"/>
</dbReference>
<dbReference type="Proteomes" id="UP000034739">
    <property type="component" value="Unassembled WGS sequence"/>
</dbReference>
<keyword evidence="2" id="KW-0808">Transferase</keyword>
<reference evidence="5 6" key="1">
    <citation type="journal article" date="2015" name="Nature">
        <title>rRNA introns, odd ribosomes, and small enigmatic genomes across a large radiation of phyla.</title>
        <authorList>
            <person name="Brown C.T."/>
            <person name="Hug L.A."/>
            <person name="Thomas B.C."/>
            <person name="Sharon I."/>
            <person name="Castelle C.J."/>
            <person name="Singh A."/>
            <person name="Wilkins M.J."/>
            <person name="Williams K.H."/>
            <person name="Banfield J.F."/>
        </authorList>
    </citation>
    <scope>NUCLEOTIDE SEQUENCE [LARGE SCALE GENOMIC DNA]</scope>
</reference>
<gene>
    <name evidence="5" type="ORF">UY16_C0061G0012</name>
</gene>
<proteinExistence type="inferred from homology"/>
<feature type="domain" description="Carbohydrate kinase PfkB" evidence="4">
    <location>
        <begin position="133"/>
        <end position="230"/>
    </location>
</feature>
<evidence type="ECO:0000259" key="4">
    <source>
        <dbReference type="Pfam" id="PF00294"/>
    </source>
</evidence>
<dbReference type="InterPro" id="IPR029056">
    <property type="entry name" value="Ribokinase-like"/>
</dbReference>
<dbReference type="InterPro" id="IPR011611">
    <property type="entry name" value="PfkB_dom"/>
</dbReference>
<accession>A0A0G1TWG2</accession>
<comment type="similarity">
    <text evidence="1">Belongs to the carbohydrate kinase PfkB family.</text>
</comment>
<organism evidence="5 6">
    <name type="scientific">Candidatus Gottesmanbacteria bacterium GW2011_GWA2_47_9</name>
    <dbReference type="NCBI Taxonomy" id="1618445"/>
    <lineage>
        <taxon>Bacteria</taxon>
        <taxon>Candidatus Gottesmaniibacteriota</taxon>
    </lineage>
</organism>
<dbReference type="PANTHER" id="PTHR43320">
    <property type="entry name" value="SUGAR KINASE"/>
    <property type="match status" value="1"/>
</dbReference>
<evidence type="ECO:0000313" key="5">
    <source>
        <dbReference type="EMBL" id="KKU86156.1"/>
    </source>
</evidence>
<evidence type="ECO:0000313" key="6">
    <source>
        <dbReference type="Proteomes" id="UP000034739"/>
    </source>
</evidence>
<dbReference type="GO" id="GO:0016301">
    <property type="term" value="F:kinase activity"/>
    <property type="evidence" value="ECO:0007669"/>
    <property type="project" value="UniProtKB-KW"/>
</dbReference>
<dbReference type="InterPro" id="IPR052700">
    <property type="entry name" value="Carb_kinase_PfkB-like"/>
</dbReference>
<dbReference type="Gene3D" id="3.40.1190.20">
    <property type="match status" value="1"/>
</dbReference>
<sequence length="231" mass="25005">MAAVGEDASGKKFLQKLKHEDIDATHVRTLPGKTSSIEIFTDKSGEHRFGDWNPGVLAKFHLDESDAGFFKKQHAVSLTVYGPTRHLLDEFVRFGAGKKHRLPLVSVDFDDLSQLGKDADVVESCMGALDVAFLGLDKDVDEDLINRLKQVAAESGKLIIVTLAAYGAIAFLGSQSFIHPAPNVRVKDTTGAGDAFIAGFLVSYLRKRSVPQALRIASQTAGQAIQHLGAY</sequence>
<keyword evidence="3" id="KW-0418">Kinase</keyword>
<protein>
    <submittedName>
        <fullName evidence="5">PfkB domain protein</fullName>
    </submittedName>
</protein>
<evidence type="ECO:0000256" key="2">
    <source>
        <dbReference type="ARBA" id="ARBA00022679"/>
    </source>
</evidence>
<evidence type="ECO:0000256" key="1">
    <source>
        <dbReference type="ARBA" id="ARBA00010688"/>
    </source>
</evidence>
<dbReference type="PROSITE" id="PS00584">
    <property type="entry name" value="PFKB_KINASES_2"/>
    <property type="match status" value="1"/>
</dbReference>
<dbReference type="EMBL" id="LCOY01000061">
    <property type="protein sequence ID" value="KKU86156.1"/>
    <property type="molecule type" value="Genomic_DNA"/>
</dbReference>
<dbReference type="AlphaFoldDB" id="A0A0G1TWG2"/>
<dbReference type="Pfam" id="PF00294">
    <property type="entry name" value="PfkB"/>
    <property type="match status" value="1"/>
</dbReference>
<dbReference type="InterPro" id="IPR002173">
    <property type="entry name" value="Carboh/pur_kinase_PfkB_CS"/>
</dbReference>
<comment type="caution">
    <text evidence="5">The sequence shown here is derived from an EMBL/GenBank/DDBJ whole genome shotgun (WGS) entry which is preliminary data.</text>
</comment>
<name>A0A0G1TWG2_9BACT</name>